<comment type="caution">
    <text evidence="3">The sequence shown here is derived from an EMBL/GenBank/DDBJ whole genome shotgun (WGS) entry which is preliminary data.</text>
</comment>
<keyword evidence="4" id="KW-1185">Reference proteome</keyword>
<dbReference type="GO" id="GO:0005975">
    <property type="term" value="P:carbohydrate metabolic process"/>
    <property type="evidence" value="ECO:0007669"/>
    <property type="project" value="UniProtKB-ARBA"/>
</dbReference>
<dbReference type="Gene3D" id="2.60.40.10">
    <property type="entry name" value="Immunoglobulins"/>
    <property type="match status" value="1"/>
</dbReference>
<dbReference type="AlphaFoldDB" id="A0A5S4V8Z6"/>
<evidence type="ECO:0000259" key="2">
    <source>
        <dbReference type="Pfam" id="PF24514"/>
    </source>
</evidence>
<dbReference type="InterPro" id="IPR013783">
    <property type="entry name" value="Ig-like_fold"/>
</dbReference>
<gene>
    <name evidence="3" type="ORF">FYC51_12345</name>
</gene>
<dbReference type="Proteomes" id="UP000325243">
    <property type="component" value="Unassembled WGS sequence"/>
</dbReference>
<dbReference type="EMBL" id="VSSB01000001">
    <property type="protein sequence ID" value="TYL54343.1"/>
    <property type="molecule type" value="Genomic_DNA"/>
</dbReference>
<sequence length="624" mass="64417">MSLLGSHFEIDTDANLRVDDPAPPSLDWANVSEIRKADAPSGSGDDSFGQGSKEDTAVPTVVDGSIPPNKSDLLNFGTYFESTPAGDFLHMFWHRVQEPSGTTNMDFEFNQSDVVSANGVTPVRTAGDLLIQYDLAQGGTNPQLFLSLWVASGPGSQCEASNSTPCWGTRVSLSAAGDATGSINTSAIPAAQSDGLGNVSARTFGEASVDFSAIVGDDECISFGSAYLKSRSSDSFTAALKDFIAPAPTDLNNCAKVIIRKVTDPAEDPAVTMFDYTTAFETETEVNPTFSLGDGGVQEYDNVFLGTGLTVSEDPPPTGWDFDNVNCSASTGVTPSIVGPLVTFDLDDNTDVLDCTYTNIARGVIIVEKITDDGFGAFEFTSGTLSPSPFTLTTTAAGDAGKDSETFSDLPPGTYDVDETVPANWNLVSATCDDGSDPSAIGLSAGETVTCTFHDARERGAILISKIAKHAAAAGGEMPHAGVTFTVTGGELAAGGVTAVTDANGEACVAGLVVSALVGTYTVTETVPSGYHVVSANPQTAFVSESEADCDPITPGASVAFENMPLTNLTVSVDSQIVGGTSSTIECVPGLPDPDFTTPASGDGSLSLNDLDPQTVVCTIVIDP</sequence>
<evidence type="ECO:0000313" key="4">
    <source>
        <dbReference type="Proteomes" id="UP000325243"/>
    </source>
</evidence>
<organism evidence="3 4">
    <name type="scientific">Agromyces mariniharenae</name>
    <dbReference type="NCBI Taxonomy" id="2604423"/>
    <lineage>
        <taxon>Bacteria</taxon>
        <taxon>Bacillati</taxon>
        <taxon>Actinomycetota</taxon>
        <taxon>Actinomycetes</taxon>
        <taxon>Micrococcales</taxon>
        <taxon>Microbacteriaceae</taxon>
        <taxon>Agromyces</taxon>
    </lineage>
</organism>
<accession>A0A5S4V8Z6</accession>
<feature type="domain" description="SpaA-like prealbumin fold" evidence="2">
    <location>
        <begin position="365"/>
        <end position="455"/>
    </location>
</feature>
<evidence type="ECO:0000313" key="3">
    <source>
        <dbReference type="EMBL" id="TYL54343.1"/>
    </source>
</evidence>
<dbReference type="RefSeq" id="WP_148733875.1">
    <property type="nucleotide sequence ID" value="NZ_VSSB01000001.1"/>
</dbReference>
<evidence type="ECO:0000256" key="1">
    <source>
        <dbReference type="SAM" id="MobiDB-lite"/>
    </source>
</evidence>
<dbReference type="Pfam" id="PF24514">
    <property type="entry name" value="SpaA_4"/>
    <property type="match status" value="1"/>
</dbReference>
<dbReference type="InterPro" id="IPR055371">
    <property type="entry name" value="SpaA_PFL_dom_4"/>
</dbReference>
<reference evidence="3 4" key="1">
    <citation type="submission" date="2019-08" db="EMBL/GenBank/DDBJ databases">
        <authorList>
            <person name="Hu J."/>
        </authorList>
    </citation>
    <scope>NUCLEOTIDE SEQUENCE [LARGE SCALE GENOMIC DNA]</scope>
    <source>
        <strain evidence="3 4">NEAU-184</strain>
    </source>
</reference>
<feature type="region of interest" description="Disordered" evidence="1">
    <location>
        <begin position="36"/>
        <end position="64"/>
    </location>
</feature>
<protein>
    <recommendedName>
        <fullName evidence="2">SpaA-like prealbumin fold domain-containing protein</fullName>
    </recommendedName>
</protein>
<feature type="compositionally biased region" description="Low complexity" evidence="1">
    <location>
        <begin position="41"/>
        <end position="51"/>
    </location>
</feature>
<proteinExistence type="predicted"/>
<name>A0A5S4V8Z6_9MICO</name>